<comment type="caution">
    <text evidence="1">The sequence shown here is derived from an EMBL/GenBank/DDBJ whole genome shotgun (WGS) entry which is preliminary data.</text>
</comment>
<name>A0A1G2I2A4_9BACT</name>
<reference evidence="1 2" key="1">
    <citation type="journal article" date="2016" name="Nat. Commun.">
        <title>Thousands of microbial genomes shed light on interconnected biogeochemical processes in an aquifer system.</title>
        <authorList>
            <person name="Anantharaman K."/>
            <person name="Brown C.T."/>
            <person name="Hug L.A."/>
            <person name="Sharon I."/>
            <person name="Castelle C.J."/>
            <person name="Probst A.J."/>
            <person name="Thomas B.C."/>
            <person name="Singh A."/>
            <person name="Wilkins M.J."/>
            <person name="Karaoz U."/>
            <person name="Brodie E.L."/>
            <person name="Williams K.H."/>
            <person name="Hubbard S.S."/>
            <person name="Banfield J.F."/>
        </authorList>
    </citation>
    <scope>NUCLEOTIDE SEQUENCE [LARGE SCALE GENOMIC DNA]</scope>
</reference>
<sequence length="202" mass="23021">MTKVMTASKPMTDGQIENVVNKLRDALRKHRSEFSSEPVQQVLGVENLGMELMAPFRQRVEAVSNMITRRAKVNRTRNAQVAIDATGRRQYTDKDVVDAMPNGEGEEVEVVFFNLGRYVSDTDLDKEYELRGLKPADPFSLAAVNEVDPAFADQKPNATHWKDSNGKWCYAAFYQWYGERLVYALRHVSGWVGGWWFAGLRK</sequence>
<accession>A0A1G2I2A4</accession>
<dbReference type="Proteomes" id="UP000176421">
    <property type="component" value="Unassembled WGS sequence"/>
</dbReference>
<dbReference type="AlphaFoldDB" id="A0A1G2I2A4"/>
<evidence type="ECO:0000313" key="1">
    <source>
        <dbReference type="EMBL" id="OGZ68591.1"/>
    </source>
</evidence>
<protein>
    <submittedName>
        <fullName evidence="1">Uncharacterized protein</fullName>
    </submittedName>
</protein>
<proteinExistence type="predicted"/>
<organism evidence="1 2">
    <name type="scientific">Candidatus Staskawiczbacteria bacterium RIFCSPHIGHO2_02_FULL_34_9</name>
    <dbReference type="NCBI Taxonomy" id="1802206"/>
    <lineage>
        <taxon>Bacteria</taxon>
        <taxon>Candidatus Staskawicziibacteriota</taxon>
    </lineage>
</organism>
<gene>
    <name evidence="1" type="ORF">A3D35_00935</name>
</gene>
<dbReference type="EMBL" id="MHOS01000020">
    <property type="protein sequence ID" value="OGZ68591.1"/>
    <property type="molecule type" value="Genomic_DNA"/>
</dbReference>
<evidence type="ECO:0000313" key="2">
    <source>
        <dbReference type="Proteomes" id="UP000176421"/>
    </source>
</evidence>